<comment type="subcellular location">
    <subcellularLocation>
        <location evidence="1">Cell membrane</location>
        <topology evidence="1">Peripheral membrane protein</topology>
    </subcellularLocation>
</comment>
<evidence type="ECO:0000256" key="7">
    <source>
        <dbReference type="ARBA" id="ARBA00023004"/>
    </source>
</evidence>
<organism evidence="11 12">
    <name type="scientific">Actinoalloteichus hymeniacidonis</name>
    <dbReference type="NCBI Taxonomy" id="340345"/>
    <lineage>
        <taxon>Bacteria</taxon>
        <taxon>Bacillati</taxon>
        <taxon>Actinomycetota</taxon>
        <taxon>Actinomycetes</taxon>
        <taxon>Pseudonocardiales</taxon>
        <taxon>Pseudonocardiaceae</taxon>
        <taxon>Actinoalloteichus</taxon>
    </lineage>
</organism>
<dbReference type="PANTHER" id="PTHR42771">
    <property type="entry name" value="IRON(3+)-HYDROXAMATE IMPORT ATP-BINDING PROTEIN FHUC"/>
    <property type="match status" value="1"/>
</dbReference>
<dbReference type="Gene3D" id="3.40.50.300">
    <property type="entry name" value="P-loop containing nucleotide triphosphate hydrolases"/>
    <property type="match status" value="1"/>
</dbReference>
<dbReference type="PROSITE" id="PS50893">
    <property type="entry name" value="ABC_TRANSPORTER_2"/>
    <property type="match status" value="1"/>
</dbReference>
<name>A0AAC9MYJ8_9PSEU</name>
<evidence type="ECO:0000256" key="3">
    <source>
        <dbReference type="ARBA" id="ARBA00022475"/>
    </source>
</evidence>
<keyword evidence="6" id="KW-0067">ATP-binding</keyword>
<dbReference type="InterPro" id="IPR003593">
    <property type="entry name" value="AAA+_ATPase"/>
</dbReference>
<evidence type="ECO:0000313" key="12">
    <source>
        <dbReference type="Proteomes" id="UP000095210"/>
    </source>
</evidence>
<dbReference type="PROSITE" id="PS00211">
    <property type="entry name" value="ABC_TRANSPORTER_1"/>
    <property type="match status" value="1"/>
</dbReference>
<dbReference type="KEGG" id="ahm:TL08_13700"/>
<proteinExistence type="predicted"/>
<evidence type="ECO:0000256" key="1">
    <source>
        <dbReference type="ARBA" id="ARBA00004202"/>
    </source>
</evidence>
<dbReference type="PANTHER" id="PTHR42771:SF2">
    <property type="entry name" value="IRON(3+)-HYDROXAMATE IMPORT ATP-BINDING PROTEIN FHUC"/>
    <property type="match status" value="1"/>
</dbReference>
<dbReference type="FunFam" id="3.40.50.300:FF:000134">
    <property type="entry name" value="Iron-enterobactin ABC transporter ATP-binding protein"/>
    <property type="match status" value="1"/>
</dbReference>
<dbReference type="CDD" id="cd03214">
    <property type="entry name" value="ABC_Iron-Siderophores_B12_Hemin"/>
    <property type="match status" value="1"/>
</dbReference>
<dbReference type="RefSeq" id="WP_216637829.1">
    <property type="nucleotide sequence ID" value="NZ_CP014859.1"/>
</dbReference>
<evidence type="ECO:0000256" key="4">
    <source>
        <dbReference type="ARBA" id="ARBA00022496"/>
    </source>
</evidence>
<keyword evidence="7" id="KW-0408">Iron</keyword>
<reference evidence="12" key="1">
    <citation type="submission" date="2016-03" db="EMBL/GenBank/DDBJ databases">
        <title>Complete genome sequence of the type strain Actinoalloteichus hymeniacidonis DSM 45092.</title>
        <authorList>
            <person name="Schaffert L."/>
            <person name="Albersmeier A."/>
            <person name="Winkler A."/>
            <person name="Kalinowski J."/>
            <person name="Zotchev S."/>
            <person name="Ruckert C."/>
        </authorList>
    </citation>
    <scope>NUCLEOTIDE SEQUENCE [LARGE SCALE GENOMIC DNA]</scope>
    <source>
        <strain evidence="12">HPA177(T) (DSM 45092(T))</strain>
    </source>
</reference>
<keyword evidence="2" id="KW-0813">Transport</keyword>
<dbReference type="InterPro" id="IPR003439">
    <property type="entry name" value="ABC_transporter-like_ATP-bd"/>
</dbReference>
<dbReference type="EMBL" id="CP014859">
    <property type="protein sequence ID" value="AOS63554.1"/>
    <property type="molecule type" value="Genomic_DNA"/>
</dbReference>
<dbReference type="GO" id="GO:0006826">
    <property type="term" value="P:iron ion transport"/>
    <property type="evidence" value="ECO:0007669"/>
    <property type="project" value="UniProtKB-KW"/>
</dbReference>
<feature type="domain" description="ABC transporter" evidence="10">
    <location>
        <begin position="23"/>
        <end position="258"/>
    </location>
</feature>
<gene>
    <name evidence="11" type="ORF">TL08_13700</name>
</gene>
<keyword evidence="5" id="KW-0547">Nucleotide-binding</keyword>
<evidence type="ECO:0000313" key="11">
    <source>
        <dbReference type="EMBL" id="AOS63554.1"/>
    </source>
</evidence>
<keyword evidence="4" id="KW-0410">Iron transport</keyword>
<keyword evidence="9" id="KW-0472">Membrane</keyword>
<dbReference type="Proteomes" id="UP000095210">
    <property type="component" value="Chromosome"/>
</dbReference>
<evidence type="ECO:0000259" key="10">
    <source>
        <dbReference type="PROSITE" id="PS50893"/>
    </source>
</evidence>
<evidence type="ECO:0000256" key="8">
    <source>
        <dbReference type="ARBA" id="ARBA00023065"/>
    </source>
</evidence>
<dbReference type="Pfam" id="PF00005">
    <property type="entry name" value="ABC_tran"/>
    <property type="match status" value="1"/>
</dbReference>
<dbReference type="GO" id="GO:0005524">
    <property type="term" value="F:ATP binding"/>
    <property type="evidence" value="ECO:0007669"/>
    <property type="project" value="UniProtKB-KW"/>
</dbReference>
<dbReference type="InterPro" id="IPR027417">
    <property type="entry name" value="P-loop_NTPase"/>
</dbReference>
<accession>A0AAC9MYJ8</accession>
<evidence type="ECO:0000256" key="9">
    <source>
        <dbReference type="ARBA" id="ARBA00023136"/>
    </source>
</evidence>
<keyword evidence="8" id="KW-0406">Ion transport</keyword>
<dbReference type="AlphaFoldDB" id="A0AAC9MYJ8"/>
<dbReference type="InterPro" id="IPR051535">
    <property type="entry name" value="Siderophore_ABC-ATPase"/>
</dbReference>
<sequence>MTLHPDTEAGERSDAAGTAPCCLRADGVTLGYGRDPVVRELSLDIPTGGLTVVIGPNGCGKSTLLKALGRVVVPTEGRILLHGTNLRGLRGKAVARRLALLPQNPIAPERITVRELVGRSRYPHHSLLRQWSDADDVAVNRALERTDLVASADHPVGELSGGQRQRAWFAMVLAQETDIVLLDEPTTFLDIAHQFDLLELCAQLHRDGRTIVAVLHDLNQAARYATHLVVMNAGTVVAQGPPAEVLTAELVTTVFGLDCDVIADPHSGSPLVIPMPRPLADQTNA</sequence>
<keyword evidence="12" id="KW-1185">Reference proteome</keyword>
<evidence type="ECO:0000256" key="6">
    <source>
        <dbReference type="ARBA" id="ARBA00022840"/>
    </source>
</evidence>
<protein>
    <submittedName>
        <fullName evidence="11">ABC-type cobalamin/Fe3+-siderophore transport system, ATPase component</fullName>
    </submittedName>
</protein>
<keyword evidence="3" id="KW-1003">Cell membrane</keyword>
<dbReference type="GO" id="GO:0005886">
    <property type="term" value="C:plasma membrane"/>
    <property type="evidence" value="ECO:0007669"/>
    <property type="project" value="UniProtKB-SubCell"/>
</dbReference>
<evidence type="ECO:0000256" key="2">
    <source>
        <dbReference type="ARBA" id="ARBA00022448"/>
    </source>
</evidence>
<dbReference type="SUPFAM" id="SSF52540">
    <property type="entry name" value="P-loop containing nucleoside triphosphate hydrolases"/>
    <property type="match status" value="1"/>
</dbReference>
<dbReference type="InterPro" id="IPR017871">
    <property type="entry name" value="ABC_transporter-like_CS"/>
</dbReference>
<dbReference type="GO" id="GO:0016887">
    <property type="term" value="F:ATP hydrolysis activity"/>
    <property type="evidence" value="ECO:0007669"/>
    <property type="project" value="InterPro"/>
</dbReference>
<evidence type="ECO:0000256" key="5">
    <source>
        <dbReference type="ARBA" id="ARBA00022741"/>
    </source>
</evidence>
<dbReference type="SMART" id="SM00382">
    <property type="entry name" value="AAA"/>
    <property type="match status" value="1"/>
</dbReference>